<organism evidence="1 2">
    <name type="scientific">Proteus phage Stubb</name>
    <dbReference type="NCBI Taxonomy" id="2315597"/>
    <lineage>
        <taxon>Viruses</taxon>
        <taxon>Duplodnaviria</taxon>
        <taxon>Heunggongvirae</taxon>
        <taxon>Uroviricota</taxon>
        <taxon>Caudoviricetes</taxon>
        <taxon>Demerecviridae</taxon>
        <taxon>Novosibvirus</taxon>
        <taxon>Novosibvirus stubb</taxon>
    </lineage>
</organism>
<dbReference type="EMBL" id="MH830339">
    <property type="protein sequence ID" value="AYJ73176.1"/>
    <property type="molecule type" value="Genomic_DNA"/>
</dbReference>
<keyword evidence="2" id="KW-1185">Reference proteome</keyword>
<gene>
    <name evidence="1" type="ORF">CPT_Stubb_036</name>
</gene>
<evidence type="ECO:0000313" key="2">
    <source>
        <dbReference type="Proteomes" id="UP000269143"/>
    </source>
</evidence>
<reference evidence="2" key="1">
    <citation type="submission" date="2018-09" db="EMBL/GenBank/DDBJ databases">
        <title>Complete genome of Proteus mirabilis phage Stubb.</title>
        <authorList>
            <person name="Bourgeois T.A."/>
            <person name="Lessor L."/>
            <person name="O'Leary C.J."/>
            <person name="Liu M."/>
        </authorList>
    </citation>
    <scope>NUCLEOTIDE SEQUENCE [LARGE SCALE GENOMIC DNA]</scope>
</reference>
<sequence length="95" mass="10746">MGLINKLFGKPHTEEYILKCGGYSLSAYFGVLSIRVPVWAKHWSVDPHGSLVVWENQPEYDNFAMDFEAEGKCLHLLMLDKDNILTTAKGALYNV</sequence>
<evidence type="ECO:0000313" key="1">
    <source>
        <dbReference type="EMBL" id="AYJ73176.1"/>
    </source>
</evidence>
<name>A0A3B8DJ11_9CAUD</name>
<protein>
    <submittedName>
        <fullName evidence="1">Uncharacterized protein</fullName>
    </submittedName>
</protein>
<accession>A0A3B8DJ11</accession>
<dbReference type="Proteomes" id="UP000269143">
    <property type="component" value="Segment"/>
</dbReference>
<proteinExistence type="predicted"/>